<name>A0A3M2LLF4_9NOCA</name>
<protein>
    <recommendedName>
        <fullName evidence="4">Ig-like domain repeat protein</fullName>
    </recommendedName>
</protein>
<dbReference type="RefSeq" id="WP_122186634.1">
    <property type="nucleotide sequence ID" value="NZ_RFFH01000001.1"/>
</dbReference>
<evidence type="ECO:0000313" key="3">
    <source>
        <dbReference type="Proteomes" id="UP000279275"/>
    </source>
</evidence>
<keyword evidence="1" id="KW-0732">Signal</keyword>
<proteinExistence type="predicted"/>
<reference evidence="2 3" key="1">
    <citation type="submission" date="2018-10" db="EMBL/GenBank/DDBJ databases">
        <title>Isolation from cow dung.</title>
        <authorList>
            <person name="Ling L."/>
        </authorList>
    </citation>
    <scope>NUCLEOTIDE SEQUENCE [LARGE SCALE GENOMIC DNA]</scope>
    <source>
        <strain evidence="2 3">NEAU-LL90</strain>
    </source>
</reference>
<evidence type="ECO:0000256" key="1">
    <source>
        <dbReference type="SAM" id="SignalP"/>
    </source>
</evidence>
<dbReference type="Gene3D" id="2.60.40.10">
    <property type="entry name" value="Immunoglobulins"/>
    <property type="match status" value="1"/>
</dbReference>
<comment type="caution">
    <text evidence="2">The sequence shown here is derived from an EMBL/GenBank/DDBJ whole genome shotgun (WGS) entry which is preliminary data.</text>
</comment>
<evidence type="ECO:0008006" key="4">
    <source>
        <dbReference type="Google" id="ProtNLM"/>
    </source>
</evidence>
<dbReference type="GO" id="GO:0005975">
    <property type="term" value="P:carbohydrate metabolic process"/>
    <property type="evidence" value="ECO:0007669"/>
    <property type="project" value="UniProtKB-ARBA"/>
</dbReference>
<sequence>MTGSGVSRGVAGAVLAAGLAVPMATGPQAVAAQPEIAITMLGSGLTMVDSASVGCNQTVQVSVKNPDGSPVTNGSVDFTSHLVNEAGNVVGTVPVSADGTASIGWTPDVAGEHIVGALYFGGDPGTQSTATNIQVVALPLAGICV</sequence>
<dbReference type="EMBL" id="RFFH01000001">
    <property type="protein sequence ID" value="RMI35658.1"/>
    <property type="molecule type" value="Genomic_DNA"/>
</dbReference>
<dbReference type="OrthoDB" id="4549707at2"/>
<feature type="chain" id="PRO_5039628321" description="Ig-like domain repeat protein" evidence="1">
    <location>
        <begin position="32"/>
        <end position="145"/>
    </location>
</feature>
<dbReference type="InterPro" id="IPR013783">
    <property type="entry name" value="Ig-like_fold"/>
</dbReference>
<dbReference type="Proteomes" id="UP000279275">
    <property type="component" value="Unassembled WGS sequence"/>
</dbReference>
<dbReference type="AlphaFoldDB" id="A0A3M2LLF4"/>
<accession>A0A3M2LLF4</accession>
<organism evidence="2 3">
    <name type="scientific">Nocardia stercoris</name>
    <dbReference type="NCBI Taxonomy" id="2483361"/>
    <lineage>
        <taxon>Bacteria</taxon>
        <taxon>Bacillati</taxon>
        <taxon>Actinomycetota</taxon>
        <taxon>Actinomycetes</taxon>
        <taxon>Mycobacteriales</taxon>
        <taxon>Nocardiaceae</taxon>
        <taxon>Nocardia</taxon>
    </lineage>
</organism>
<gene>
    <name evidence="2" type="ORF">EBN03_05385</name>
</gene>
<feature type="signal peptide" evidence="1">
    <location>
        <begin position="1"/>
        <end position="31"/>
    </location>
</feature>
<keyword evidence="3" id="KW-1185">Reference proteome</keyword>
<evidence type="ECO:0000313" key="2">
    <source>
        <dbReference type="EMBL" id="RMI35658.1"/>
    </source>
</evidence>